<dbReference type="RefSeq" id="WP_119530170.1">
    <property type="nucleotide sequence ID" value="NZ_JBHSSP010000027.1"/>
</dbReference>
<evidence type="ECO:0000256" key="7">
    <source>
        <dbReference type="SAM" id="MobiDB-lite"/>
    </source>
</evidence>
<dbReference type="Proteomes" id="UP000265916">
    <property type="component" value="Unassembled WGS sequence"/>
</dbReference>
<name>A0A3A1YP11_9GAMM</name>
<feature type="compositionally biased region" description="Polar residues" evidence="7">
    <location>
        <begin position="441"/>
        <end position="452"/>
    </location>
</feature>
<dbReference type="Gene3D" id="3.30.479.30">
    <property type="entry name" value="Band 7 domain"/>
    <property type="match status" value="1"/>
</dbReference>
<evidence type="ECO:0000256" key="1">
    <source>
        <dbReference type="ARBA" id="ARBA00004167"/>
    </source>
</evidence>
<dbReference type="PANTHER" id="PTHR43327:SF2">
    <property type="entry name" value="MODULATOR OF FTSH PROTEASE HFLK"/>
    <property type="match status" value="1"/>
</dbReference>
<keyword evidence="3 6" id="KW-0812">Transmembrane</keyword>
<evidence type="ECO:0000256" key="2">
    <source>
        <dbReference type="ARBA" id="ARBA00006971"/>
    </source>
</evidence>
<dbReference type="EMBL" id="NRJG01000020">
    <property type="protein sequence ID" value="RIY40013.1"/>
    <property type="molecule type" value="Genomic_DNA"/>
</dbReference>
<dbReference type="InterPro" id="IPR010201">
    <property type="entry name" value="HflK"/>
</dbReference>
<dbReference type="InterPro" id="IPR036013">
    <property type="entry name" value="Band_7/SPFH_dom_sf"/>
</dbReference>
<comment type="function">
    <text evidence="6">HflC and HflK could encode or regulate a protease.</text>
</comment>
<evidence type="ECO:0000256" key="5">
    <source>
        <dbReference type="ARBA" id="ARBA00023136"/>
    </source>
</evidence>
<dbReference type="PANTHER" id="PTHR43327">
    <property type="entry name" value="STOMATIN-LIKE PROTEIN 2, MITOCHONDRIAL"/>
    <property type="match status" value="1"/>
</dbReference>
<feature type="region of interest" description="Disordered" evidence="7">
    <location>
        <begin position="386"/>
        <end position="452"/>
    </location>
</feature>
<feature type="compositionally biased region" description="Polar residues" evidence="7">
    <location>
        <begin position="54"/>
        <end position="71"/>
    </location>
</feature>
<dbReference type="InterPro" id="IPR001107">
    <property type="entry name" value="Band_7"/>
</dbReference>
<feature type="transmembrane region" description="Helical" evidence="6">
    <location>
        <begin position="103"/>
        <end position="123"/>
    </location>
</feature>
<proteinExistence type="inferred from homology"/>
<dbReference type="GO" id="GO:0016020">
    <property type="term" value="C:membrane"/>
    <property type="evidence" value="ECO:0007669"/>
    <property type="project" value="UniProtKB-SubCell"/>
</dbReference>
<keyword evidence="10" id="KW-1185">Reference proteome</keyword>
<comment type="subunit">
    <text evidence="6">HflC and HflK may interact to form a multimeric complex.</text>
</comment>
<comment type="subcellular location">
    <subcellularLocation>
        <location evidence="1">Membrane</location>
        <topology evidence="1">Single-pass membrane protein</topology>
    </subcellularLocation>
</comment>
<evidence type="ECO:0000313" key="9">
    <source>
        <dbReference type="EMBL" id="RIY40013.1"/>
    </source>
</evidence>
<dbReference type="Pfam" id="PF01145">
    <property type="entry name" value="Band_7"/>
    <property type="match status" value="1"/>
</dbReference>
<accession>A0A3A1YP11</accession>
<feature type="domain" description="Band 7" evidence="8">
    <location>
        <begin position="118"/>
        <end position="278"/>
    </location>
</feature>
<dbReference type="SMART" id="SM00244">
    <property type="entry name" value="PHB"/>
    <property type="match status" value="1"/>
</dbReference>
<dbReference type="GO" id="GO:0006508">
    <property type="term" value="P:proteolysis"/>
    <property type="evidence" value="ECO:0007669"/>
    <property type="project" value="UniProtKB-KW"/>
</dbReference>
<dbReference type="InterPro" id="IPR050710">
    <property type="entry name" value="Band7/mec-2_domain"/>
</dbReference>
<keyword evidence="9" id="KW-0645">Protease</keyword>
<dbReference type="GO" id="GO:0008233">
    <property type="term" value="F:peptidase activity"/>
    <property type="evidence" value="ECO:0007669"/>
    <property type="project" value="UniProtKB-KW"/>
</dbReference>
<dbReference type="NCBIfam" id="TIGR01933">
    <property type="entry name" value="hflK"/>
    <property type="match status" value="1"/>
</dbReference>
<feature type="compositionally biased region" description="Basic and acidic residues" evidence="7">
    <location>
        <begin position="1"/>
        <end position="34"/>
    </location>
</feature>
<gene>
    <name evidence="9" type="primary">hflK</name>
    <name evidence="9" type="ORF">CKF58_01220</name>
</gene>
<reference evidence="9 10" key="1">
    <citation type="submission" date="2017-08" db="EMBL/GenBank/DDBJ databases">
        <title>Reclassification of Bisgaard taxon 37 and 44.</title>
        <authorList>
            <person name="Christensen H."/>
        </authorList>
    </citation>
    <scope>NUCLEOTIDE SEQUENCE [LARGE SCALE GENOMIC DNA]</scope>
    <source>
        <strain evidence="9 10">111</strain>
    </source>
</reference>
<sequence length="452" mass="50722">MSEKDQRDYDREDLSRDLEERFRKYREMSGKTEDKSEDETEKEKSKTIPRTPKNENSATDKQTTRTSAEPDQSSNNKQQKKSSFTMPDFSNVKFNFGKGSKAIKTLGLGVVLLGFLATGFYTVNESERGVVKRFGAYYATKMPGLNWRVPVIDKVTKVNVQQVGQLRIEGTMLTQDENVVNVTLTVQYRVDDPYNYLYMVDAPETTLREATEASLRFVVGHMKMDDVITTGRSIVRENTRQMLLKTLESYNVGIGIVDVNFQSARPPEEVKESFDDAIKAQEDEQRYIREAEAYQRSREPIARGQARQIIAQAQGYAASIIAKANADAAEYNNLLPQFLANPSVFKQRYYLEAMAELYGNTPKVIMQDNNAITFLPLDKLLSTGKAPTQVKQGDGSLLQDPNQAQPTTPTPSYAPTTTTPTTTTPAATDNRSPVTRDGSRTAPSRFNTRGSN</sequence>
<feature type="region of interest" description="Disordered" evidence="7">
    <location>
        <begin position="1"/>
        <end position="84"/>
    </location>
</feature>
<comment type="similarity">
    <text evidence="2 6">Belongs to the band 7/mec-2 family. HflK subfamily.</text>
</comment>
<evidence type="ECO:0000256" key="4">
    <source>
        <dbReference type="ARBA" id="ARBA00022989"/>
    </source>
</evidence>
<dbReference type="CDD" id="cd03404">
    <property type="entry name" value="SPFH_HflK"/>
    <property type="match status" value="1"/>
</dbReference>
<evidence type="ECO:0000256" key="6">
    <source>
        <dbReference type="RuleBase" id="RU364113"/>
    </source>
</evidence>
<evidence type="ECO:0000256" key="3">
    <source>
        <dbReference type="ARBA" id="ARBA00022692"/>
    </source>
</evidence>
<dbReference type="OrthoDB" id="9779595at2"/>
<keyword evidence="9" id="KW-0378">Hydrolase</keyword>
<feature type="compositionally biased region" description="Low complexity" evidence="7">
    <location>
        <begin position="406"/>
        <end position="428"/>
    </location>
</feature>
<organism evidence="9 10">
    <name type="scientific">Psittacicella hinzii</name>
    <dbReference type="NCBI Taxonomy" id="2028575"/>
    <lineage>
        <taxon>Bacteria</taxon>
        <taxon>Pseudomonadati</taxon>
        <taxon>Pseudomonadota</taxon>
        <taxon>Gammaproteobacteria</taxon>
        <taxon>Pasteurellales</taxon>
        <taxon>Psittacicellaceae</taxon>
        <taxon>Psittacicella</taxon>
    </lineage>
</organism>
<dbReference type="PRINTS" id="PR00721">
    <property type="entry name" value="STOMATIN"/>
</dbReference>
<keyword evidence="5 6" id="KW-0472">Membrane</keyword>
<protein>
    <recommendedName>
        <fullName evidence="6">Protein HflK</fullName>
    </recommendedName>
</protein>
<dbReference type="InterPro" id="IPR001972">
    <property type="entry name" value="Stomatin_HflK_fam"/>
</dbReference>
<comment type="caution">
    <text evidence="9">The sequence shown here is derived from an EMBL/GenBank/DDBJ whole genome shotgun (WGS) entry which is preliminary data.</text>
</comment>
<keyword evidence="4 6" id="KW-1133">Transmembrane helix</keyword>
<evidence type="ECO:0000313" key="10">
    <source>
        <dbReference type="Proteomes" id="UP000265916"/>
    </source>
</evidence>
<dbReference type="AlphaFoldDB" id="A0A3A1YP11"/>
<dbReference type="SUPFAM" id="SSF117892">
    <property type="entry name" value="Band 7/SPFH domain"/>
    <property type="match status" value="1"/>
</dbReference>
<evidence type="ECO:0000259" key="8">
    <source>
        <dbReference type="SMART" id="SM00244"/>
    </source>
</evidence>
<feature type="compositionally biased region" description="Low complexity" evidence="7">
    <location>
        <begin position="72"/>
        <end position="83"/>
    </location>
</feature>